<accession>B9DYV4</accession>
<proteinExistence type="predicted"/>
<dbReference type="GO" id="GO:0003677">
    <property type="term" value="F:DNA binding"/>
    <property type="evidence" value="ECO:0007669"/>
    <property type="project" value="UniProtKB-KW"/>
</dbReference>
<dbReference type="KEGG" id="ckr:CKR_0378"/>
<protein>
    <recommendedName>
        <fullName evidence="4">HTH arsR-type domain-containing protein</fullName>
    </recommendedName>
</protein>
<dbReference type="NCBIfam" id="NF033788">
    <property type="entry name" value="HTH_metalloreg"/>
    <property type="match status" value="1"/>
</dbReference>
<evidence type="ECO:0000313" key="6">
    <source>
        <dbReference type="Proteomes" id="UP000007969"/>
    </source>
</evidence>
<dbReference type="Pfam" id="PF12840">
    <property type="entry name" value="HTH_20"/>
    <property type="match status" value="1"/>
</dbReference>
<dbReference type="CDD" id="cd00090">
    <property type="entry name" value="HTH_ARSR"/>
    <property type="match status" value="1"/>
</dbReference>
<evidence type="ECO:0000313" key="5">
    <source>
        <dbReference type="EMBL" id="BAH05429.1"/>
    </source>
</evidence>
<dbReference type="InterPro" id="IPR011991">
    <property type="entry name" value="ArsR-like_HTH"/>
</dbReference>
<dbReference type="PANTHER" id="PTHR43132:SF2">
    <property type="entry name" value="ARSENICAL RESISTANCE OPERON REPRESSOR ARSR-RELATED"/>
    <property type="match status" value="1"/>
</dbReference>
<dbReference type="PRINTS" id="PR00778">
    <property type="entry name" value="HTHARSR"/>
</dbReference>
<keyword evidence="2" id="KW-0238">DNA-binding</keyword>
<sequence>MEKRYVMDSNYMKYAEVSEILKVMAHPIRLCVIKGLLETGSCNVSHMQQCLNIPQSTLSQHLQKLKAAGIIKGMRNGVEINYKVCNELVIDLVNALFK</sequence>
<gene>
    <name evidence="5" type="ordered locus">CKR_0378</name>
</gene>
<reference evidence="6" key="1">
    <citation type="submission" date="2005-09" db="EMBL/GenBank/DDBJ databases">
        <title>Complete genome sequence of Clostridium kluyveri and comparative genomics of Clostridia species.</title>
        <authorList>
            <person name="Inui M."/>
            <person name="Nonaka H."/>
            <person name="Shinoda Y."/>
            <person name="Ikenaga Y."/>
            <person name="Abe M."/>
            <person name="Naito K."/>
            <person name="Vertes A.A."/>
            <person name="Yukawa H."/>
        </authorList>
    </citation>
    <scope>NUCLEOTIDE SEQUENCE [LARGE SCALE GENOMIC DNA]</scope>
    <source>
        <strain evidence="6">NBRC 12016</strain>
    </source>
</reference>
<feature type="domain" description="HTH arsR-type" evidence="4">
    <location>
        <begin position="9"/>
        <end position="98"/>
    </location>
</feature>
<organism evidence="5 6">
    <name type="scientific">Clostridium kluyveri (strain NBRC 12016)</name>
    <dbReference type="NCBI Taxonomy" id="583346"/>
    <lineage>
        <taxon>Bacteria</taxon>
        <taxon>Bacillati</taxon>
        <taxon>Bacillota</taxon>
        <taxon>Clostridia</taxon>
        <taxon>Eubacteriales</taxon>
        <taxon>Clostridiaceae</taxon>
        <taxon>Clostridium</taxon>
    </lineage>
</organism>
<evidence type="ECO:0000256" key="1">
    <source>
        <dbReference type="ARBA" id="ARBA00023015"/>
    </source>
</evidence>
<dbReference type="GO" id="GO:0003700">
    <property type="term" value="F:DNA-binding transcription factor activity"/>
    <property type="evidence" value="ECO:0007669"/>
    <property type="project" value="InterPro"/>
</dbReference>
<dbReference type="SUPFAM" id="SSF46785">
    <property type="entry name" value="Winged helix' DNA-binding domain"/>
    <property type="match status" value="1"/>
</dbReference>
<dbReference type="InterPro" id="IPR036390">
    <property type="entry name" value="WH_DNA-bd_sf"/>
</dbReference>
<dbReference type="SMART" id="SM00418">
    <property type="entry name" value="HTH_ARSR"/>
    <property type="match status" value="1"/>
</dbReference>
<keyword evidence="1" id="KW-0805">Transcription regulation</keyword>
<evidence type="ECO:0000256" key="2">
    <source>
        <dbReference type="ARBA" id="ARBA00023125"/>
    </source>
</evidence>
<dbReference type="InterPro" id="IPR036388">
    <property type="entry name" value="WH-like_DNA-bd_sf"/>
</dbReference>
<dbReference type="PANTHER" id="PTHR43132">
    <property type="entry name" value="ARSENICAL RESISTANCE OPERON REPRESSOR ARSR-RELATED"/>
    <property type="match status" value="1"/>
</dbReference>
<keyword evidence="3" id="KW-0804">Transcription</keyword>
<dbReference type="EMBL" id="AP009049">
    <property type="protein sequence ID" value="BAH05429.1"/>
    <property type="molecule type" value="Genomic_DNA"/>
</dbReference>
<dbReference type="HOGENOM" id="CLU_097806_6_2_9"/>
<dbReference type="AlphaFoldDB" id="B9DYV4"/>
<dbReference type="InterPro" id="IPR051011">
    <property type="entry name" value="Metal_resp_trans_reg"/>
</dbReference>
<dbReference type="Gene3D" id="1.10.10.10">
    <property type="entry name" value="Winged helix-like DNA-binding domain superfamily/Winged helix DNA-binding domain"/>
    <property type="match status" value="1"/>
</dbReference>
<dbReference type="PROSITE" id="PS50987">
    <property type="entry name" value="HTH_ARSR_2"/>
    <property type="match status" value="1"/>
</dbReference>
<dbReference type="InterPro" id="IPR001845">
    <property type="entry name" value="HTH_ArsR_DNA-bd_dom"/>
</dbReference>
<name>B9DYV4_CLOK1</name>
<evidence type="ECO:0000256" key="3">
    <source>
        <dbReference type="ARBA" id="ARBA00023163"/>
    </source>
</evidence>
<dbReference type="Proteomes" id="UP000007969">
    <property type="component" value="Chromosome"/>
</dbReference>
<evidence type="ECO:0000259" key="4">
    <source>
        <dbReference type="PROSITE" id="PS50987"/>
    </source>
</evidence>